<organism evidence="2 3">
    <name type="scientific">Brevundimonas bullata</name>
    <dbReference type="NCBI Taxonomy" id="13160"/>
    <lineage>
        <taxon>Bacteria</taxon>
        <taxon>Pseudomonadati</taxon>
        <taxon>Pseudomonadota</taxon>
        <taxon>Alphaproteobacteria</taxon>
        <taxon>Caulobacterales</taxon>
        <taxon>Caulobacteraceae</taxon>
        <taxon>Brevundimonas</taxon>
    </lineage>
</organism>
<feature type="region of interest" description="Disordered" evidence="1">
    <location>
        <begin position="80"/>
        <end position="100"/>
    </location>
</feature>
<dbReference type="EMBL" id="JACHKY010000001">
    <property type="protein sequence ID" value="MBB4796401.1"/>
    <property type="molecule type" value="Genomic_DNA"/>
</dbReference>
<evidence type="ECO:0000256" key="1">
    <source>
        <dbReference type="SAM" id="MobiDB-lite"/>
    </source>
</evidence>
<protein>
    <submittedName>
        <fullName evidence="2">Chemotaxis regulatin CheY-phosphate phosphatase CheZ</fullName>
    </submittedName>
</protein>
<dbReference type="Gene3D" id="1.10.287.500">
    <property type="entry name" value="Helix hairpin bin"/>
    <property type="match status" value="1"/>
</dbReference>
<evidence type="ECO:0000313" key="3">
    <source>
        <dbReference type="Proteomes" id="UP000539957"/>
    </source>
</evidence>
<sequence>MTPPMTPQQILAEIDHLRRELAAAADDLLSAAEQGLALTRAQPMDAEAVTASFHHILAACSFQDLADQRIDRLLTALTGRKAPPRPDAALLNGPAMAGETGLNQSAADALLAR</sequence>
<keyword evidence="3" id="KW-1185">Reference proteome</keyword>
<accession>A0A7W7IL70</accession>
<name>A0A7W7IL70_9CAUL</name>
<dbReference type="AlphaFoldDB" id="A0A7W7IL70"/>
<evidence type="ECO:0000313" key="2">
    <source>
        <dbReference type="EMBL" id="MBB4796401.1"/>
    </source>
</evidence>
<dbReference type="Proteomes" id="UP000539957">
    <property type="component" value="Unassembled WGS sequence"/>
</dbReference>
<gene>
    <name evidence="2" type="ORF">HNP32_000115</name>
</gene>
<proteinExistence type="predicted"/>
<dbReference type="SUPFAM" id="SSF75708">
    <property type="entry name" value="Chemotaxis phosphatase CheZ"/>
    <property type="match status" value="1"/>
</dbReference>
<comment type="caution">
    <text evidence="2">The sequence shown here is derived from an EMBL/GenBank/DDBJ whole genome shotgun (WGS) entry which is preliminary data.</text>
</comment>
<dbReference type="RefSeq" id="WP_184265778.1">
    <property type="nucleotide sequence ID" value="NZ_JACHKY010000001.1"/>
</dbReference>
<reference evidence="2 3" key="1">
    <citation type="submission" date="2020-08" db="EMBL/GenBank/DDBJ databases">
        <title>Functional genomics of gut bacteria from endangered species of beetles.</title>
        <authorList>
            <person name="Carlos-Shanley C."/>
        </authorList>
    </citation>
    <scope>NUCLEOTIDE SEQUENCE [LARGE SCALE GENOMIC DNA]</scope>
    <source>
        <strain evidence="2 3">S00123</strain>
    </source>
</reference>